<evidence type="ECO:0000313" key="1">
    <source>
        <dbReference type="EMBL" id="CAB0016615.1"/>
    </source>
</evidence>
<dbReference type="EMBL" id="CADCXU010030497">
    <property type="protein sequence ID" value="CAB0016615.1"/>
    <property type="molecule type" value="Genomic_DNA"/>
</dbReference>
<sequence length="341" mass="39256">MRKKPPFFAKDRGACWTNCLALNRQPSRPRCRPVMRHSANWKSDRLDLTRPLTAQAAGQALDCRTDRRPRGVRFWGRFPGRQTRKPGVPNCERRAPCVEEAATELKQVEKSALLVFVDIVKSMLSKLALMVHELMQRDITEGKIAYKFNFSAASAQVAVRVRKLNQHNKDSPRRQRAVRLCLWTSTVPSTCYLHMYRICLDWNDGTVIKFNNNKKNERSRVKTKAERTSDDSGKITIFHLLKTGLLKICISCRTQSLFEPNQCEFRAEFYRKTSAKDSTDQLPEIAVNMNIISKWVCKQCETYSKSAGGPKRWYPTVLENGRHSAPRIFPEDRMSSVVNCK</sequence>
<keyword evidence="2" id="KW-1185">Reference proteome</keyword>
<proteinExistence type="predicted"/>
<name>A0A6H5HGR8_9HEMI</name>
<protein>
    <submittedName>
        <fullName evidence="1">Uncharacterized protein</fullName>
    </submittedName>
</protein>
<accession>A0A6H5HGR8</accession>
<gene>
    <name evidence="1" type="ORF">NTEN_LOCUS20773</name>
</gene>
<evidence type="ECO:0000313" key="2">
    <source>
        <dbReference type="Proteomes" id="UP000479000"/>
    </source>
</evidence>
<dbReference type="Proteomes" id="UP000479000">
    <property type="component" value="Unassembled WGS sequence"/>
</dbReference>
<organism evidence="1 2">
    <name type="scientific">Nesidiocoris tenuis</name>
    <dbReference type="NCBI Taxonomy" id="355587"/>
    <lineage>
        <taxon>Eukaryota</taxon>
        <taxon>Metazoa</taxon>
        <taxon>Ecdysozoa</taxon>
        <taxon>Arthropoda</taxon>
        <taxon>Hexapoda</taxon>
        <taxon>Insecta</taxon>
        <taxon>Pterygota</taxon>
        <taxon>Neoptera</taxon>
        <taxon>Paraneoptera</taxon>
        <taxon>Hemiptera</taxon>
        <taxon>Heteroptera</taxon>
        <taxon>Panheteroptera</taxon>
        <taxon>Cimicomorpha</taxon>
        <taxon>Miridae</taxon>
        <taxon>Dicyphina</taxon>
        <taxon>Nesidiocoris</taxon>
    </lineage>
</organism>
<dbReference type="AlphaFoldDB" id="A0A6H5HGR8"/>
<reference evidence="1 2" key="1">
    <citation type="submission" date="2020-02" db="EMBL/GenBank/DDBJ databases">
        <authorList>
            <person name="Ferguson B K."/>
        </authorList>
    </citation>
    <scope>NUCLEOTIDE SEQUENCE [LARGE SCALE GENOMIC DNA]</scope>
</reference>